<reference evidence="4" key="1">
    <citation type="submission" date="2018-05" db="EMBL/GenBank/DDBJ databases">
        <authorList>
            <person name="Lanie J.A."/>
            <person name="Ng W.-L."/>
            <person name="Kazmierczak K.M."/>
            <person name="Andrzejewski T.M."/>
            <person name="Davidsen T.M."/>
            <person name="Wayne K.J."/>
            <person name="Tettelin H."/>
            <person name="Glass J.I."/>
            <person name="Rusch D."/>
            <person name="Podicherti R."/>
            <person name="Tsui H.-C.T."/>
            <person name="Winkler M.E."/>
        </authorList>
    </citation>
    <scope>NUCLEOTIDE SEQUENCE</scope>
</reference>
<evidence type="ECO:0000256" key="3">
    <source>
        <dbReference type="ARBA" id="ARBA00023274"/>
    </source>
</evidence>
<dbReference type="PROSITE" id="PS00053">
    <property type="entry name" value="RIBOSOMAL_S8"/>
    <property type="match status" value="1"/>
</dbReference>
<evidence type="ECO:0000313" key="4">
    <source>
        <dbReference type="EMBL" id="SUZ59952.1"/>
    </source>
</evidence>
<dbReference type="FunFam" id="3.30.1490.10:FF:000001">
    <property type="entry name" value="30S ribosomal protein S8"/>
    <property type="match status" value="1"/>
</dbReference>
<protein>
    <recommendedName>
        <fullName evidence="5">30S ribosomal protein S8</fullName>
    </recommendedName>
</protein>
<dbReference type="GO" id="GO:0003735">
    <property type="term" value="F:structural constituent of ribosome"/>
    <property type="evidence" value="ECO:0007669"/>
    <property type="project" value="InterPro"/>
</dbReference>
<keyword evidence="3" id="KW-0687">Ribonucleoprotein</keyword>
<evidence type="ECO:0008006" key="5">
    <source>
        <dbReference type="Google" id="ProtNLM"/>
    </source>
</evidence>
<dbReference type="InterPro" id="IPR035987">
    <property type="entry name" value="Ribosomal_uS8_sf"/>
</dbReference>
<dbReference type="EMBL" id="UINC01000710">
    <property type="protein sequence ID" value="SUZ59952.1"/>
    <property type="molecule type" value="Genomic_DNA"/>
</dbReference>
<proteinExistence type="inferred from homology"/>
<accession>A0A381NZ95</accession>
<organism evidence="4">
    <name type="scientific">marine metagenome</name>
    <dbReference type="NCBI Taxonomy" id="408172"/>
    <lineage>
        <taxon>unclassified sequences</taxon>
        <taxon>metagenomes</taxon>
        <taxon>ecological metagenomes</taxon>
    </lineage>
</organism>
<dbReference type="GO" id="GO:0005840">
    <property type="term" value="C:ribosome"/>
    <property type="evidence" value="ECO:0007669"/>
    <property type="project" value="UniProtKB-KW"/>
</dbReference>
<dbReference type="InterPro" id="IPR000630">
    <property type="entry name" value="Ribosomal_uS8"/>
</dbReference>
<dbReference type="AlphaFoldDB" id="A0A381NZ95"/>
<sequence>MSMQDPISSLLTGIRNAQARRKPEFIVSSSSKKIALLELLVREGYIDSITVEEGKKPEVSILLKYYEGKPVIREIKRLSKPGLREYVGKKDLPLINGGLGIAVVSTSKGLMTDKQAREAGLGGELLCSVF</sequence>
<dbReference type="InterPro" id="IPR047863">
    <property type="entry name" value="Ribosomal_uS8_CS"/>
</dbReference>
<evidence type="ECO:0000256" key="2">
    <source>
        <dbReference type="ARBA" id="ARBA00022980"/>
    </source>
</evidence>
<dbReference type="HAMAP" id="MF_01302_B">
    <property type="entry name" value="Ribosomal_uS8_B"/>
    <property type="match status" value="1"/>
</dbReference>
<dbReference type="GO" id="GO:0006412">
    <property type="term" value="P:translation"/>
    <property type="evidence" value="ECO:0007669"/>
    <property type="project" value="InterPro"/>
</dbReference>
<dbReference type="GO" id="GO:1990904">
    <property type="term" value="C:ribonucleoprotein complex"/>
    <property type="evidence" value="ECO:0007669"/>
    <property type="project" value="UniProtKB-KW"/>
</dbReference>
<name>A0A381NZ95_9ZZZZ</name>
<gene>
    <name evidence="4" type="ORF">METZ01_LOCUS12806</name>
</gene>
<dbReference type="SUPFAM" id="SSF56047">
    <property type="entry name" value="Ribosomal protein S8"/>
    <property type="match status" value="1"/>
</dbReference>
<dbReference type="NCBIfam" id="NF001109">
    <property type="entry name" value="PRK00136.1"/>
    <property type="match status" value="1"/>
</dbReference>
<evidence type="ECO:0000256" key="1">
    <source>
        <dbReference type="ARBA" id="ARBA00006471"/>
    </source>
</evidence>
<dbReference type="PANTHER" id="PTHR11758">
    <property type="entry name" value="40S RIBOSOMAL PROTEIN S15A"/>
    <property type="match status" value="1"/>
</dbReference>
<dbReference type="GO" id="GO:0005737">
    <property type="term" value="C:cytoplasm"/>
    <property type="evidence" value="ECO:0007669"/>
    <property type="project" value="UniProtKB-ARBA"/>
</dbReference>
<dbReference type="Gene3D" id="3.30.1490.10">
    <property type="match status" value="1"/>
</dbReference>
<dbReference type="Pfam" id="PF00410">
    <property type="entry name" value="Ribosomal_S8"/>
    <property type="match status" value="1"/>
</dbReference>
<dbReference type="Gene3D" id="3.30.1370.30">
    <property type="match status" value="1"/>
</dbReference>
<keyword evidence="2" id="KW-0689">Ribosomal protein</keyword>
<comment type="similarity">
    <text evidence="1">Belongs to the universal ribosomal protein uS8 family.</text>
</comment>